<proteinExistence type="inferred from homology"/>
<dbReference type="GO" id="GO:0051246">
    <property type="term" value="P:regulation of protein metabolic process"/>
    <property type="evidence" value="ECO:0007669"/>
    <property type="project" value="UniProtKB-ARBA"/>
</dbReference>
<dbReference type="PANTHER" id="PTHR16489:SF11">
    <property type="entry name" value="PROTEIN PHOSPHATASE 1 REGULATORY SUBUNIT 15B"/>
    <property type="match status" value="1"/>
</dbReference>
<feature type="region of interest" description="Disordered" evidence="2">
    <location>
        <begin position="179"/>
        <end position="200"/>
    </location>
</feature>
<dbReference type="STRING" id="109280.ENSHCOP00000011567"/>
<dbReference type="PANTHER" id="PTHR16489">
    <property type="entry name" value="GH11727P"/>
    <property type="match status" value="1"/>
</dbReference>
<dbReference type="InterPro" id="IPR051254">
    <property type="entry name" value="PPP1R15"/>
</dbReference>
<dbReference type="GO" id="GO:0034976">
    <property type="term" value="P:response to endoplasmic reticulum stress"/>
    <property type="evidence" value="ECO:0007669"/>
    <property type="project" value="TreeGrafter"/>
</dbReference>
<dbReference type="GeneTree" id="ENSGT01120000272587"/>
<feature type="region of interest" description="Disordered" evidence="2">
    <location>
        <begin position="232"/>
        <end position="271"/>
    </location>
</feature>
<dbReference type="Pfam" id="PF10488">
    <property type="entry name" value="PP1c_bdg"/>
    <property type="match status" value="1"/>
</dbReference>
<protein>
    <submittedName>
        <fullName evidence="4">Protein phosphatase 1 regulatory subunit 15B-like</fullName>
    </submittedName>
</protein>
<dbReference type="GO" id="GO:0005783">
    <property type="term" value="C:endoplasmic reticulum"/>
    <property type="evidence" value="ECO:0007669"/>
    <property type="project" value="TreeGrafter"/>
</dbReference>
<dbReference type="Proteomes" id="UP000264820">
    <property type="component" value="Unplaced"/>
</dbReference>
<dbReference type="GO" id="GO:0000164">
    <property type="term" value="C:protein phosphatase type 1 complex"/>
    <property type="evidence" value="ECO:0007669"/>
    <property type="project" value="TreeGrafter"/>
</dbReference>
<evidence type="ECO:0000256" key="1">
    <source>
        <dbReference type="ARBA" id="ARBA00010161"/>
    </source>
</evidence>
<name>A0A3Q2Y3P3_HIPCM</name>
<reference evidence="4" key="2">
    <citation type="submission" date="2025-09" db="UniProtKB">
        <authorList>
            <consortium name="Ensembl"/>
        </authorList>
    </citation>
    <scope>IDENTIFICATION</scope>
</reference>
<feature type="compositionally biased region" description="Basic and acidic residues" evidence="2">
    <location>
        <begin position="232"/>
        <end position="245"/>
    </location>
</feature>
<accession>A0A3Q2Y3P3</accession>
<sequence length="401" mass="43586">MRGRWGGLWGGDPLSFDLSHTDLRSVHEGFCAPQSSKLTKEQCRILVSGNLCSESAGATVHKEEALVNAGPDGVQNCGEVATDQDNGYYSLEEEHGLKCHTCRSAGALCKAHVKQTDAAGHTILDRLPDRMADKIEVGRVSEECPPDEMMAECHTTADEIGLGHTCQSAAAPCDVHVKPTNWTDSQGDVTEDNPPDDATVDKMEASHVTRMAVPQCRNVGIAFIMGCPCSDDDSHSDTDSAHDDGFDSSGSSDLSSDWSSSDEDEEGGGDEETARLLASLCRHDDPYNPQHFSARLHTGCAAPRPVPVATTANVSPSLLPLGQDCSRVVQVRFSDVVEEFFIASGTDAAEKEDRRGPWEEVARDRGRFLRRCQEAELTLAYCLQPEHRRRAYCRINGHEAD</sequence>
<organism evidence="4 5">
    <name type="scientific">Hippocampus comes</name>
    <name type="common">Tiger tail seahorse</name>
    <dbReference type="NCBI Taxonomy" id="109280"/>
    <lineage>
        <taxon>Eukaryota</taxon>
        <taxon>Metazoa</taxon>
        <taxon>Chordata</taxon>
        <taxon>Craniata</taxon>
        <taxon>Vertebrata</taxon>
        <taxon>Euteleostomi</taxon>
        <taxon>Actinopterygii</taxon>
        <taxon>Neopterygii</taxon>
        <taxon>Teleostei</taxon>
        <taxon>Neoteleostei</taxon>
        <taxon>Acanthomorphata</taxon>
        <taxon>Syngnathiaria</taxon>
        <taxon>Syngnathiformes</taxon>
        <taxon>Syngnathoidei</taxon>
        <taxon>Syngnathidae</taxon>
        <taxon>Hippocampus</taxon>
    </lineage>
</organism>
<dbReference type="Ensembl" id="ENSHCOT00000018325.1">
    <property type="protein sequence ID" value="ENSHCOP00000011567.1"/>
    <property type="gene ID" value="ENSHCOG00000014417.1"/>
</dbReference>
<keyword evidence="5" id="KW-1185">Reference proteome</keyword>
<evidence type="ECO:0000313" key="4">
    <source>
        <dbReference type="Ensembl" id="ENSHCOP00000011567.1"/>
    </source>
</evidence>
<feature type="compositionally biased region" description="Low complexity" evidence="2">
    <location>
        <begin position="247"/>
        <end position="259"/>
    </location>
</feature>
<evidence type="ECO:0000259" key="3">
    <source>
        <dbReference type="Pfam" id="PF10488"/>
    </source>
</evidence>
<dbReference type="InterPro" id="IPR019523">
    <property type="entry name" value="Prot_Pase1_reg-su15A/B_C"/>
</dbReference>
<evidence type="ECO:0000313" key="5">
    <source>
        <dbReference type="Proteomes" id="UP000264820"/>
    </source>
</evidence>
<reference evidence="4" key="1">
    <citation type="submission" date="2025-08" db="UniProtKB">
        <authorList>
            <consortium name="Ensembl"/>
        </authorList>
    </citation>
    <scope>IDENTIFICATION</scope>
</reference>
<feature type="domain" description="Protein phosphatase 1 regulatory subunit 15A/B C-terminal" evidence="3">
    <location>
        <begin position="329"/>
        <end position="394"/>
    </location>
</feature>
<dbReference type="AlphaFoldDB" id="A0A3Q2Y3P3"/>
<feature type="compositionally biased region" description="Acidic residues" evidence="2">
    <location>
        <begin position="260"/>
        <end position="271"/>
    </location>
</feature>
<evidence type="ECO:0000256" key="2">
    <source>
        <dbReference type="SAM" id="MobiDB-lite"/>
    </source>
</evidence>
<dbReference type="GO" id="GO:0019888">
    <property type="term" value="F:protein phosphatase regulator activity"/>
    <property type="evidence" value="ECO:0007669"/>
    <property type="project" value="TreeGrafter"/>
</dbReference>
<comment type="similarity">
    <text evidence="1">Belongs to the PPP1R15 family.</text>
</comment>